<organism evidence="3 4">
    <name type="scientific">Pedobacter polaris</name>
    <dbReference type="NCBI Taxonomy" id="2571273"/>
    <lineage>
        <taxon>Bacteria</taxon>
        <taxon>Pseudomonadati</taxon>
        <taxon>Bacteroidota</taxon>
        <taxon>Sphingobacteriia</taxon>
        <taxon>Sphingobacteriales</taxon>
        <taxon>Sphingobacteriaceae</taxon>
        <taxon>Pedobacter</taxon>
    </lineage>
</organism>
<feature type="transmembrane region" description="Helical" evidence="1">
    <location>
        <begin position="129"/>
        <end position="149"/>
    </location>
</feature>
<proteinExistence type="predicted"/>
<dbReference type="InterPro" id="IPR005804">
    <property type="entry name" value="FA_desaturase_dom"/>
</dbReference>
<keyword evidence="1" id="KW-0812">Transmembrane</keyword>
<feature type="transmembrane region" description="Helical" evidence="1">
    <location>
        <begin position="95"/>
        <end position="117"/>
    </location>
</feature>
<sequence length="396" mass="46579">MVQELFYCLYGQDEGTILLIILKGLIKRFIRMKKLKFIKDEGSLFYKELNEQIEHYFTRNGIKKTGNSKMFFKIFFYFGLDVLFYSLMITSHSVFTFYLFYLLMGLCVLLTAFNISHDAAHGVAVKSKFWNGVLFSLSFNLQGNNAYIWGKNHNESHHLYTNIEGSDIDVLNNPLFRMTESQPLEWYHRYQFIYAPILYLFYSLNWFFFREALMLFNFSSRTIKVKIPKSEVVKLILYKSLYIGYMIVLPIYVLHFDWSIVLLAFMLNHFLISLLFVGVLGVAHLSDYVVHPIPNANNSLSISWPKLQLLTSIDYHPESKFLNFVLGGFNAHAVHHLLPNVCHVHYLNIMPIFKALVQKHQLTYMEMSYGESLASHFRFLKMMGKNEHLIVTQYER</sequence>
<evidence type="ECO:0000256" key="1">
    <source>
        <dbReference type="SAM" id="Phobius"/>
    </source>
</evidence>
<dbReference type="GO" id="GO:0016717">
    <property type="term" value="F:oxidoreductase activity, acting on paired donors, with oxidation of a pair of donors resulting in the reduction of molecular oxygen to two molecules of water"/>
    <property type="evidence" value="ECO:0007669"/>
    <property type="project" value="TreeGrafter"/>
</dbReference>
<dbReference type="EMBL" id="SWBR01000003">
    <property type="protein sequence ID" value="TKC07922.1"/>
    <property type="molecule type" value="Genomic_DNA"/>
</dbReference>
<protein>
    <recommendedName>
        <fullName evidence="2">Fatty acid desaturase domain-containing protein</fullName>
    </recommendedName>
</protein>
<keyword evidence="1" id="KW-1133">Transmembrane helix</keyword>
<dbReference type="GO" id="GO:0016020">
    <property type="term" value="C:membrane"/>
    <property type="evidence" value="ECO:0007669"/>
    <property type="project" value="TreeGrafter"/>
</dbReference>
<evidence type="ECO:0000313" key="3">
    <source>
        <dbReference type="EMBL" id="TKC07922.1"/>
    </source>
</evidence>
<dbReference type="PANTHER" id="PTHR19353:SF19">
    <property type="entry name" value="DELTA(5) FATTY ACID DESATURASE C-RELATED"/>
    <property type="match status" value="1"/>
</dbReference>
<feature type="transmembrane region" description="Helical" evidence="1">
    <location>
        <begin position="236"/>
        <end position="254"/>
    </location>
</feature>
<keyword evidence="4" id="KW-1185">Reference proteome</keyword>
<reference evidence="3 4" key="1">
    <citation type="submission" date="2019-04" db="EMBL/GenBank/DDBJ databases">
        <title>Pedobacter sp. RP-3-22 sp. nov., isolated from Arctic soil.</title>
        <authorList>
            <person name="Dahal R.H."/>
            <person name="Kim D.-U."/>
        </authorList>
    </citation>
    <scope>NUCLEOTIDE SEQUENCE [LARGE SCALE GENOMIC DNA]</scope>
    <source>
        <strain evidence="3 4">RP-3-22</strain>
    </source>
</reference>
<accession>A0A4U1CQE1</accession>
<keyword evidence="1" id="KW-0472">Membrane</keyword>
<dbReference type="OrthoDB" id="104711at2"/>
<dbReference type="Proteomes" id="UP000309488">
    <property type="component" value="Unassembled WGS sequence"/>
</dbReference>
<feature type="transmembrane region" description="Helical" evidence="1">
    <location>
        <begin position="193"/>
        <end position="216"/>
    </location>
</feature>
<feature type="transmembrane region" description="Helical" evidence="1">
    <location>
        <begin position="260"/>
        <end position="283"/>
    </location>
</feature>
<comment type="caution">
    <text evidence="3">The sequence shown here is derived from an EMBL/GenBank/DDBJ whole genome shotgun (WGS) entry which is preliminary data.</text>
</comment>
<dbReference type="InterPro" id="IPR012171">
    <property type="entry name" value="Fatty_acid_desaturase"/>
</dbReference>
<name>A0A4U1CQE1_9SPHI</name>
<dbReference type="Pfam" id="PF00487">
    <property type="entry name" value="FA_desaturase"/>
    <property type="match status" value="1"/>
</dbReference>
<dbReference type="GO" id="GO:0008610">
    <property type="term" value="P:lipid biosynthetic process"/>
    <property type="evidence" value="ECO:0007669"/>
    <property type="project" value="UniProtKB-ARBA"/>
</dbReference>
<gene>
    <name evidence="3" type="ORF">FA048_12210</name>
</gene>
<evidence type="ECO:0000259" key="2">
    <source>
        <dbReference type="Pfam" id="PF00487"/>
    </source>
</evidence>
<dbReference type="AlphaFoldDB" id="A0A4U1CQE1"/>
<evidence type="ECO:0000313" key="4">
    <source>
        <dbReference type="Proteomes" id="UP000309488"/>
    </source>
</evidence>
<feature type="transmembrane region" description="Helical" evidence="1">
    <location>
        <begin position="70"/>
        <end position="89"/>
    </location>
</feature>
<dbReference type="PANTHER" id="PTHR19353">
    <property type="entry name" value="FATTY ACID DESATURASE 2"/>
    <property type="match status" value="1"/>
</dbReference>
<feature type="domain" description="Fatty acid desaturase" evidence="2">
    <location>
        <begin position="96"/>
        <end position="366"/>
    </location>
</feature>